<reference evidence="9 10" key="1">
    <citation type="submission" date="2019-01" db="EMBL/GenBank/DDBJ databases">
        <authorList>
            <person name="Chen W.-M."/>
        </authorList>
    </citation>
    <scope>NUCLEOTIDE SEQUENCE [LARGE SCALE GENOMIC DNA]</scope>
    <source>
        <strain evidence="9 10">FSY-15</strain>
    </source>
</reference>
<protein>
    <recommendedName>
        <fullName evidence="8">Inositol-1-monophosphatase</fullName>
        <ecNumber evidence="8">3.1.3.25</ecNumber>
    </recommendedName>
</protein>
<dbReference type="AlphaFoldDB" id="A0A437PXT3"/>
<dbReference type="SUPFAM" id="SSF56655">
    <property type="entry name" value="Carbohydrate phosphatase"/>
    <property type="match status" value="1"/>
</dbReference>
<evidence type="ECO:0000256" key="1">
    <source>
        <dbReference type="ARBA" id="ARBA00001033"/>
    </source>
</evidence>
<proteinExistence type="inferred from homology"/>
<feature type="binding site" evidence="7">
    <location>
        <position position="69"/>
    </location>
    <ligand>
        <name>Mg(2+)</name>
        <dbReference type="ChEBI" id="CHEBI:18420"/>
        <label>1</label>
        <note>catalytic</note>
    </ligand>
</feature>
<evidence type="ECO:0000256" key="7">
    <source>
        <dbReference type="PIRSR" id="PIRSR600760-2"/>
    </source>
</evidence>
<dbReference type="EC" id="3.1.3.25" evidence="8"/>
<keyword evidence="4 7" id="KW-0479">Metal-binding</keyword>
<dbReference type="InterPro" id="IPR022337">
    <property type="entry name" value="Inositol_monophosphatase_SuhB"/>
</dbReference>
<name>A0A437PXT3_9BACT</name>
<dbReference type="Pfam" id="PF00459">
    <property type="entry name" value="Inositol_P"/>
    <property type="match status" value="1"/>
</dbReference>
<dbReference type="InterPro" id="IPR000760">
    <property type="entry name" value="Inositol_monophosphatase-like"/>
</dbReference>
<dbReference type="Gene3D" id="3.30.540.10">
    <property type="entry name" value="Fructose-1,6-Bisphosphatase, subunit A, domain 1"/>
    <property type="match status" value="1"/>
</dbReference>
<comment type="similarity">
    <text evidence="3 8">Belongs to the inositol monophosphatase superfamily.</text>
</comment>
<dbReference type="PROSITE" id="PS00630">
    <property type="entry name" value="IMP_2"/>
    <property type="match status" value="1"/>
</dbReference>
<dbReference type="RefSeq" id="WP_127802622.1">
    <property type="nucleotide sequence ID" value="NZ_SACY01000001.1"/>
</dbReference>
<dbReference type="Gene3D" id="3.40.190.80">
    <property type="match status" value="1"/>
</dbReference>
<keyword evidence="6 7" id="KW-0460">Magnesium</keyword>
<feature type="binding site" evidence="7">
    <location>
        <position position="215"/>
    </location>
    <ligand>
        <name>Mg(2+)</name>
        <dbReference type="ChEBI" id="CHEBI:18420"/>
        <label>1</label>
        <note>catalytic</note>
    </ligand>
</feature>
<dbReference type="InterPro" id="IPR020550">
    <property type="entry name" value="Inositol_monophosphatase_CS"/>
</dbReference>
<dbReference type="InterPro" id="IPR020583">
    <property type="entry name" value="Inositol_monoP_metal-BS"/>
</dbReference>
<evidence type="ECO:0000256" key="6">
    <source>
        <dbReference type="ARBA" id="ARBA00022842"/>
    </source>
</evidence>
<feature type="binding site" evidence="7">
    <location>
        <position position="89"/>
    </location>
    <ligand>
        <name>Mg(2+)</name>
        <dbReference type="ChEBI" id="CHEBI:18420"/>
        <label>1</label>
        <note>catalytic</note>
    </ligand>
</feature>
<dbReference type="GO" id="GO:0006020">
    <property type="term" value="P:inositol metabolic process"/>
    <property type="evidence" value="ECO:0007669"/>
    <property type="project" value="TreeGrafter"/>
</dbReference>
<dbReference type="PROSITE" id="PS00629">
    <property type="entry name" value="IMP_1"/>
    <property type="match status" value="1"/>
</dbReference>
<dbReference type="GO" id="GO:0046872">
    <property type="term" value="F:metal ion binding"/>
    <property type="evidence" value="ECO:0007669"/>
    <property type="project" value="UniProtKB-KW"/>
</dbReference>
<comment type="catalytic activity">
    <reaction evidence="1 8">
        <text>a myo-inositol phosphate + H2O = myo-inositol + phosphate</text>
        <dbReference type="Rhea" id="RHEA:24056"/>
        <dbReference type="ChEBI" id="CHEBI:15377"/>
        <dbReference type="ChEBI" id="CHEBI:17268"/>
        <dbReference type="ChEBI" id="CHEBI:43474"/>
        <dbReference type="ChEBI" id="CHEBI:84139"/>
        <dbReference type="EC" id="3.1.3.25"/>
    </reaction>
</comment>
<keyword evidence="10" id="KW-1185">Reference proteome</keyword>
<dbReference type="EMBL" id="SACY01000001">
    <property type="protein sequence ID" value="RVU27071.1"/>
    <property type="molecule type" value="Genomic_DNA"/>
</dbReference>
<gene>
    <name evidence="9" type="ORF">EOJ36_03485</name>
</gene>
<dbReference type="GO" id="GO:0008934">
    <property type="term" value="F:inositol monophosphate 1-phosphatase activity"/>
    <property type="evidence" value="ECO:0007669"/>
    <property type="project" value="InterPro"/>
</dbReference>
<evidence type="ECO:0000313" key="9">
    <source>
        <dbReference type="EMBL" id="RVU27071.1"/>
    </source>
</evidence>
<dbReference type="PRINTS" id="PR00377">
    <property type="entry name" value="IMPHPHTASES"/>
</dbReference>
<dbReference type="CDD" id="cd01639">
    <property type="entry name" value="IMPase"/>
    <property type="match status" value="1"/>
</dbReference>
<evidence type="ECO:0000256" key="3">
    <source>
        <dbReference type="ARBA" id="ARBA00009759"/>
    </source>
</evidence>
<comment type="cofactor">
    <cofactor evidence="2 7 8">
        <name>Mg(2+)</name>
        <dbReference type="ChEBI" id="CHEBI:18420"/>
    </cofactor>
</comment>
<evidence type="ECO:0000256" key="5">
    <source>
        <dbReference type="ARBA" id="ARBA00022801"/>
    </source>
</evidence>
<dbReference type="GO" id="GO:0046854">
    <property type="term" value="P:phosphatidylinositol phosphate biosynthetic process"/>
    <property type="evidence" value="ECO:0007669"/>
    <property type="project" value="InterPro"/>
</dbReference>
<feature type="binding site" evidence="7">
    <location>
        <position position="87"/>
    </location>
    <ligand>
        <name>Mg(2+)</name>
        <dbReference type="ChEBI" id="CHEBI:18420"/>
        <label>1</label>
        <note>catalytic</note>
    </ligand>
</feature>
<evidence type="ECO:0000256" key="2">
    <source>
        <dbReference type="ARBA" id="ARBA00001946"/>
    </source>
</evidence>
<evidence type="ECO:0000313" key="10">
    <source>
        <dbReference type="Proteomes" id="UP000282832"/>
    </source>
</evidence>
<dbReference type="PRINTS" id="PR01959">
    <property type="entry name" value="SBIMPHPHTASE"/>
</dbReference>
<dbReference type="PANTHER" id="PTHR20854:SF4">
    <property type="entry name" value="INOSITOL-1-MONOPHOSPHATASE-RELATED"/>
    <property type="match status" value="1"/>
</dbReference>
<dbReference type="GO" id="GO:0007165">
    <property type="term" value="P:signal transduction"/>
    <property type="evidence" value="ECO:0007669"/>
    <property type="project" value="TreeGrafter"/>
</dbReference>
<comment type="caution">
    <text evidence="9">The sequence shown here is derived from an EMBL/GenBank/DDBJ whole genome shotgun (WGS) entry which is preliminary data.</text>
</comment>
<evidence type="ECO:0000256" key="8">
    <source>
        <dbReference type="RuleBase" id="RU364068"/>
    </source>
</evidence>
<sequence length="267" mass="29740">MNYALLLAQAGPLVRETGQWIQSVVKTIDQKDIIYKGKNDLVSYVDREAEARLKDVLAKFLPEAQFIAEETANDYSEIGEGYYWVIDPLDGTTNFLHQLPAYAVSVGLILNKQPVLGMIYEPNRDELFCGAKGLGATLNGHDISVSPQEDMGKALLATGFPYHDFTYQDRYLNLLKNLMKKSHGLRRIGAAAIDLAYTACGRFEGFFEYNLKPWDVAAGKIILEEAGGTVTNFSGGTDVVFKGEIIGAGPIFKEFLEELQLHWFNEK</sequence>
<feature type="binding site" evidence="7">
    <location>
        <position position="90"/>
    </location>
    <ligand>
        <name>Mg(2+)</name>
        <dbReference type="ChEBI" id="CHEBI:18420"/>
        <label>2</label>
    </ligand>
</feature>
<dbReference type="PANTHER" id="PTHR20854">
    <property type="entry name" value="INOSITOL MONOPHOSPHATASE"/>
    <property type="match status" value="1"/>
</dbReference>
<dbReference type="OrthoDB" id="9772456at2"/>
<accession>A0A437PXT3</accession>
<evidence type="ECO:0000256" key="4">
    <source>
        <dbReference type="ARBA" id="ARBA00022723"/>
    </source>
</evidence>
<organism evidence="9 10">
    <name type="scientific">Sandaracinomonas limnophila</name>
    <dbReference type="NCBI Taxonomy" id="1862386"/>
    <lineage>
        <taxon>Bacteria</taxon>
        <taxon>Pseudomonadati</taxon>
        <taxon>Bacteroidota</taxon>
        <taxon>Cytophagia</taxon>
        <taxon>Cytophagales</taxon>
        <taxon>Flectobacillaceae</taxon>
        <taxon>Sandaracinomonas</taxon>
    </lineage>
</organism>
<dbReference type="Proteomes" id="UP000282832">
    <property type="component" value="Unassembled WGS sequence"/>
</dbReference>
<dbReference type="InterPro" id="IPR033942">
    <property type="entry name" value="IMPase"/>
</dbReference>
<dbReference type="FunFam" id="3.30.540.10:FF:000003">
    <property type="entry name" value="Inositol-1-monophosphatase"/>
    <property type="match status" value="1"/>
</dbReference>
<keyword evidence="5 8" id="KW-0378">Hydrolase</keyword>